<evidence type="ECO:0000313" key="3">
    <source>
        <dbReference type="Proteomes" id="UP000292580"/>
    </source>
</evidence>
<dbReference type="Proteomes" id="UP000292580">
    <property type="component" value="Unassembled WGS sequence"/>
</dbReference>
<evidence type="ECO:0000259" key="1">
    <source>
        <dbReference type="Pfam" id="PF00534"/>
    </source>
</evidence>
<evidence type="ECO:0000313" key="2">
    <source>
        <dbReference type="EMBL" id="TAJ45176.1"/>
    </source>
</evidence>
<dbReference type="OrthoDB" id="132546at2157"/>
<feature type="domain" description="Glycosyl transferase family 1" evidence="1">
    <location>
        <begin position="196"/>
        <end position="366"/>
    </location>
</feature>
<dbReference type="PANTHER" id="PTHR12526:SF638">
    <property type="entry name" value="SPORE COAT PROTEIN SA"/>
    <property type="match status" value="1"/>
</dbReference>
<dbReference type="Pfam" id="PF00534">
    <property type="entry name" value="Glycos_transf_1"/>
    <property type="match status" value="1"/>
</dbReference>
<dbReference type="GO" id="GO:0016757">
    <property type="term" value="F:glycosyltransferase activity"/>
    <property type="evidence" value="ECO:0007669"/>
    <property type="project" value="InterPro"/>
</dbReference>
<organism evidence="2 3">
    <name type="scientific">Methanofollis fontis</name>
    <dbReference type="NCBI Taxonomy" id="2052832"/>
    <lineage>
        <taxon>Archaea</taxon>
        <taxon>Methanobacteriati</taxon>
        <taxon>Methanobacteriota</taxon>
        <taxon>Stenosarchaea group</taxon>
        <taxon>Methanomicrobia</taxon>
        <taxon>Methanomicrobiales</taxon>
        <taxon>Methanomicrobiaceae</taxon>
        <taxon>Methanofollis</taxon>
    </lineage>
</organism>
<sequence length="388" mass="43258">MVKISLLASDFSKNGITRVLFLGKMLRKRYRVEVVGPASDGSIWGPLASEKDLECTILPVKGHFRSSTHMRELAGMIDGDVVYPVKPLSSSFGVGLFRKLAARNPLILDIDDWDRGLYLEDLKAKSRSALMMSLAHSTLHPFDPCSFWGTLFFERLIPYTDEITVSSHFLQNRFGGTIVWHARSAEMFDPGVYDRSLLRGKYAIDDGKRVVMFMGTPRPHKGLEDLIEAVRLNGSDDIICMVVGMDDSEYCRDLVACGKKHLGSCFQSYGLQPFSNVPEFLALSDLVVIPQRRGPATVGQVPAKLFDAMAMARPIIATDVSDLSRILDGCGWIVEPDAPDQIAEKIASILHHPEEAEAIGRHARQRFLSSYSEGAVEKTLFKVFRQFE</sequence>
<dbReference type="RefSeq" id="WP_130645516.1">
    <property type="nucleotide sequence ID" value="NZ_PGCL01000001.1"/>
</dbReference>
<dbReference type="PANTHER" id="PTHR12526">
    <property type="entry name" value="GLYCOSYLTRANSFERASE"/>
    <property type="match status" value="1"/>
</dbReference>
<accession>A0A483CUB4</accession>
<proteinExistence type="predicted"/>
<dbReference type="Gene3D" id="3.40.50.2000">
    <property type="entry name" value="Glycogen Phosphorylase B"/>
    <property type="match status" value="1"/>
</dbReference>
<name>A0A483CUB4_9EURY</name>
<keyword evidence="3" id="KW-1185">Reference proteome</keyword>
<dbReference type="EMBL" id="PGCL01000001">
    <property type="protein sequence ID" value="TAJ45176.1"/>
    <property type="molecule type" value="Genomic_DNA"/>
</dbReference>
<dbReference type="SUPFAM" id="SSF53756">
    <property type="entry name" value="UDP-Glycosyltransferase/glycogen phosphorylase"/>
    <property type="match status" value="1"/>
</dbReference>
<dbReference type="InterPro" id="IPR001296">
    <property type="entry name" value="Glyco_trans_1"/>
</dbReference>
<reference evidence="2 3" key="1">
    <citation type="submission" date="2017-11" db="EMBL/GenBank/DDBJ databases">
        <title>Isolation and Characterization of Methanofollis Species from Methane Seep Offshore SW Taiwan.</title>
        <authorList>
            <person name="Teng N.-H."/>
            <person name="Lai M.-C."/>
            <person name="Chen S.-C."/>
        </authorList>
    </citation>
    <scope>NUCLEOTIDE SEQUENCE [LARGE SCALE GENOMIC DNA]</scope>
    <source>
        <strain evidence="2 3">FWC-SCC2</strain>
    </source>
</reference>
<comment type="caution">
    <text evidence="2">The sequence shown here is derived from an EMBL/GenBank/DDBJ whole genome shotgun (WGS) entry which is preliminary data.</text>
</comment>
<dbReference type="AlphaFoldDB" id="A0A483CUB4"/>
<protein>
    <recommendedName>
        <fullName evidence="1">Glycosyl transferase family 1 domain-containing protein</fullName>
    </recommendedName>
</protein>
<gene>
    <name evidence="2" type="ORF">CUJ86_00010</name>
</gene>